<dbReference type="PANTHER" id="PTHR43221:SF2">
    <property type="entry name" value="PROTEASE HTPX HOMOLOG"/>
    <property type="match status" value="1"/>
</dbReference>
<evidence type="ECO:0000259" key="12">
    <source>
        <dbReference type="Pfam" id="PF01435"/>
    </source>
</evidence>
<feature type="transmembrane region" description="Helical" evidence="11">
    <location>
        <begin position="39"/>
        <end position="56"/>
    </location>
</feature>
<evidence type="ECO:0000256" key="6">
    <source>
        <dbReference type="ARBA" id="ARBA00022833"/>
    </source>
</evidence>
<keyword evidence="6 10" id="KW-0862">Zinc</keyword>
<evidence type="ECO:0000256" key="2">
    <source>
        <dbReference type="ARBA" id="ARBA00022670"/>
    </source>
</evidence>
<keyword evidence="4" id="KW-0479">Metal-binding</keyword>
<accession>A0A6B0GKN9</accession>
<organism evidence="13 14">
    <name type="scientific">Halomarina oriensis</name>
    <dbReference type="NCBI Taxonomy" id="671145"/>
    <lineage>
        <taxon>Archaea</taxon>
        <taxon>Methanobacteriati</taxon>
        <taxon>Methanobacteriota</taxon>
        <taxon>Stenosarchaea group</taxon>
        <taxon>Halobacteria</taxon>
        <taxon>Halobacteriales</taxon>
        <taxon>Natronomonadaceae</taxon>
        <taxon>Halomarina</taxon>
    </lineage>
</organism>
<dbReference type="GO" id="GO:0046872">
    <property type="term" value="F:metal ion binding"/>
    <property type="evidence" value="ECO:0007669"/>
    <property type="project" value="UniProtKB-KW"/>
</dbReference>
<dbReference type="Gene3D" id="3.30.2010.10">
    <property type="entry name" value="Metalloproteases ('zincins'), catalytic domain"/>
    <property type="match status" value="1"/>
</dbReference>
<dbReference type="Proteomes" id="UP000451471">
    <property type="component" value="Unassembled WGS sequence"/>
</dbReference>
<dbReference type="GO" id="GO:0006508">
    <property type="term" value="P:proteolysis"/>
    <property type="evidence" value="ECO:0007669"/>
    <property type="project" value="UniProtKB-KW"/>
</dbReference>
<keyword evidence="7 11" id="KW-1133">Transmembrane helix</keyword>
<keyword evidence="8 10" id="KW-0482">Metalloprotease</keyword>
<dbReference type="RefSeq" id="WP_158205168.1">
    <property type="nucleotide sequence ID" value="NZ_WSZK01000023.1"/>
</dbReference>
<reference evidence="13 14" key="1">
    <citation type="submission" date="2019-12" db="EMBL/GenBank/DDBJ databases">
        <title>Halocatena pleomorpha gen. nov. sp. nov., an extremely halophilic archaeon of family Halobacteriaceae isolated from saltpan soil.</title>
        <authorList>
            <person name="Pal Y."/>
            <person name="Verma A."/>
            <person name="Krishnamurthi S."/>
            <person name="Kumar P."/>
        </authorList>
    </citation>
    <scope>NUCLEOTIDE SEQUENCE [LARGE SCALE GENOMIC DNA]</scope>
    <source>
        <strain evidence="13 14">JCM 16495</strain>
    </source>
</reference>
<evidence type="ECO:0000256" key="11">
    <source>
        <dbReference type="SAM" id="Phobius"/>
    </source>
</evidence>
<evidence type="ECO:0000313" key="13">
    <source>
        <dbReference type="EMBL" id="MWG35496.1"/>
    </source>
</evidence>
<keyword evidence="3 11" id="KW-0812">Transmembrane</keyword>
<comment type="caution">
    <text evidence="13">The sequence shown here is derived from an EMBL/GenBank/DDBJ whole genome shotgun (WGS) entry which is preliminary data.</text>
</comment>
<dbReference type="InterPro" id="IPR050083">
    <property type="entry name" value="HtpX_protease"/>
</dbReference>
<sequence>MSLVGRWLLRLETGATLLAVAVLAALPLLAGLAIAGYPFYTVFGVLLLILAGNVGWFPVEAVLPVTALLTLAAVAVTVRLAARRYDLETLQVFGTGDLVTTPATPEHRPRLCETVRSVAQRLDHPEPEVLVAGPDAPSAMTVGLRPRQTTLAVSTATLDALDAAELETVVAHELAHAANYDSVAKTLLVAPNRLFGTLGIVAFQLTHLLAPLALPYYVAFVAVSSEFSRTRERAADRAAARVTGNPAALATALETLGPDGSERPAPDARVAAIDALSIVPASDEYAIRTDWDRRPLVWSVQRPIRKWWAALGAKHPRTEARLDALRELEREQERA</sequence>
<dbReference type="GO" id="GO:0004222">
    <property type="term" value="F:metalloendopeptidase activity"/>
    <property type="evidence" value="ECO:0007669"/>
    <property type="project" value="InterPro"/>
</dbReference>
<evidence type="ECO:0000256" key="7">
    <source>
        <dbReference type="ARBA" id="ARBA00022989"/>
    </source>
</evidence>
<dbReference type="Pfam" id="PF01435">
    <property type="entry name" value="Peptidase_M48"/>
    <property type="match status" value="1"/>
</dbReference>
<evidence type="ECO:0000313" key="14">
    <source>
        <dbReference type="Proteomes" id="UP000451471"/>
    </source>
</evidence>
<evidence type="ECO:0000256" key="9">
    <source>
        <dbReference type="ARBA" id="ARBA00023136"/>
    </source>
</evidence>
<dbReference type="EMBL" id="WSZK01000023">
    <property type="protein sequence ID" value="MWG35496.1"/>
    <property type="molecule type" value="Genomic_DNA"/>
</dbReference>
<evidence type="ECO:0000256" key="4">
    <source>
        <dbReference type="ARBA" id="ARBA00022723"/>
    </source>
</evidence>
<dbReference type="PANTHER" id="PTHR43221">
    <property type="entry name" value="PROTEASE HTPX"/>
    <property type="match status" value="1"/>
</dbReference>
<name>A0A6B0GKN9_9EURY</name>
<proteinExistence type="inferred from homology"/>
<gene>
    <name evidence="13" type="ORF">GQS65_13545</name>
</gene>
<evidence type="ECO:0000256" key="1">
    <source>
        <dbReference type="ARBA" id="ARBA00022475"/>
    </source>
</evidence>
<keyword evidence="14" id="KW-1185">Reference proteome</keyword>
<keyword evidence="5 10" id="KW-0378">Hydrolase</keyword>
<comment type="similarity">
    <text evidence="10">Belongs to the peptidase M48 family.</text>
</comment>
<comment type="cofactor">
    <cofactor evidence="10">
        <name>Zn(2+)</name>
        <dbReference type="ChEBI" id="CHEBI:29105"/>
    </cofactor>
    <text evidence="10">Binds 1 zinc ion per subunit.</text>
</comment>
<feature type="domain" description="Peptidase M48" evidence="12">
    <location>
        <begin position="108"/>
        <end position="328"/>
    </location>
</feature>
<evidence type="ECO:0000256" key="10">
    <source>
        <dbReference type="RuleBase" id="RU003983"/>
    </source>
</evidence>
<evidence type="ECO:0000256" key="8">
    <source>
        <dbReference type="ARBA" id="ARBA00023049"/>
    </source>
</evidence>
<feature type="transmembrane region" description="Helical" evidence="11">
    <location>
        <begin position="15"/>
        <end position="34"/>
    </location>
</feature>
<dbReference type="AlphaFoldDB" id="A0A6B0GKN9"/>
<keyword evidence="2 10" id="KW-0645">Protease</keyword>
<feature type="transmembrane region" description="Helical" evidence="11">
    <location>
        <begin position="62"/>
        <end position="82"/>
    </location>
</feature>
<evidence type="ECO:0000256" key="3">
    <source>
        <dbReference type="ARBA" id="ARBA00022692"/>
    </source>
</evidence>
<dbReference type="InterPro" id="IPR001915">
    <property type="entry name" value="Peptidase_M48"/>
</dbReference>
<evidence type="ECO:0000256" key="5">
    <source>
        <dbReference type="ARBA" id="ARBA00022801"/>
    </source>
</evidence>
<keyword evidence="9 11" id="KW-0472">Membrane</keyword>
<protein>
    <submittedName>
        <fullName evidence="13">M48 family metalloprotease</fullName>
    </submittedName>
</protein>
<keyword evidence="1" id="KW-1003">Cell membrane</keyword>